<dbReference type="EMBL" id="MPIN01000024">
    <property type="protein sequence ID" value="OJH34008.1"/>
    <property type="molecule type" value="Genomic_DNA"/>
</dbReference>
<reference evidence="13 14" key="2">
    <citation type="submission" date="2016-12" db="EMBL/GenBank/DDBJ databases">
        <title>Draft Genome Sequence of Cystobacter ferrugineus Strain Cbfe23.</title>
        <authorList>
            <person name="Akbar S."/>
            <person name="Dowd S.E."/>
            <person name="Stevens D.C."/>
        </authorList>
    </citation>
    <scope>NUCLEOTIDE SEQUENCE [LARGE SCALE GENOMIC DNA]</scope>
    <source>
        <strain evidence="13 14">Cbfe23</strain>
    </source>
</reference>
<evidence type="ECO:0000313" key="13">
    <source>
        <dbReference type="EMBL" id="OJH34008.1"/>
    </source>
</evidence>
<name>A0A1L9AVH8_9BACT</name>
<dbReference type="OrthoDB" id="8572793at2"/>
<feature type="transmembrane region" description="Helical" evidence="10">
    <location>
        <begin position="348"/>
        <end position="368"/>
    </location>
</feature>
<evidence type="ECO:0000256" key="9">
    <source>
        <dbReference type="SAM" id="Coils"/>
    </source>
</evidence>
<feature type="domain" description="Histidine kinase" evidence="11">
    <location>
        <begin position="512"/>
        <end position="723"/>
    </location>
</feature>
<dbReference type="CDD" id="cd18773">
    <property type="entry name" value="PDC1_HK_sensor"/>
    <property type="match status" value="1"/>
</dbReference>
<comment type="caution">
    <text evidence="13">The sequence shown here is derived from an EMBL/GenBank/DDBJ whole genome shotgun (WGS) entry which is preliminary data.</text>
</comment>
<dbReference type="SUPFAM" id="SSF55874">
    <property type="entry name" value="ATPase domain of HSP90 chaperone/DNA topoisomerase II/histidine kinase"/>
    <property type="match status" value="1"/>
</dbReference>
<evidence type="ECO:0000259" key="12">
    <source>
        <dbReference type="PROSITE" id="PS50885"/>
    </source>
</evidence>
<dbReference type="EC" id="2.7.13.3" evidence="3"/>
<evidence type="ECO:0000256" key="10">
    <source>
        <dbReference type="SAM" id="Phobius"/>
    </source>
</evidence>
<keyword evidence="10" id="KW-0812">Transmembrane</keyword>
<sequence>MGVRIAGVIVLATFFSYLHVLHTVRTENLARLERYVVERSQREEGIFLLAQDNHSVLKSVLEERLRGVSRSEEVDARFDSLFVRMPDGTLRNRSEHFDGTRMPCVFVPGHLKLDAELRQRILASYDMLAQYGPAFHTRFTNTFVVLPEDALMLFWPDRPSWCMDAERDFSVITLDFFLRSLPKNNPSRKTVWCDIYPDPVTHGPMVTVSTPLDVEGRHVATFGHDVLLEELMARTSNDHLPGSHNMILGDRGQPIAHPELTLKNTGVHHSSSQDASNSSAGALGTEAQRLHLRHLFEQLRDTPPGQSVELPEYGEYLARARLEGPGWNFVTVLPASVVSQPALQSARYVLLFGVASLLLELAIMYWVLKQQITRPLAAFTQATSRVAAGDFLVELETSRDDELGQLACAFRRMADQVQRREEELRQANEELERRVAERTRELSDIHRRLVESARREGMAEIATNVLHNVGNVLNSVYTSAQLARTRLARIRLEQVERVAELLQAHQEDLASFLTHDKRGCLLIPFMDKLGQNLREERQDILSLLNDVGRYTEQIGAIVKVQQNYARTPRSHEPVLLGELVEDALRIGSAGLSRCHVRVEKQLFPLPPVLTDKHKTLMILVNLISNAESALETVPADERCLTVRLGLPTSEHFRLEVQDNGIGIAPEMLTRIFQFGFSTREEGGLGFGLHSSALAAQEMKGSLTAYSEGPGQGATFTLELPYLPVQEMKGSA</sequence>
<dbReference type="InterPro" id="IPR005467">
    <property type="entry name" value="His_kinase_dom"/>
</dbReference>
<keyword evidence="6" id="KW-0547">Nucleotide-binding</keyword>
<dbReference type="Proteomes" id="UP000182229">
    <property type="component" value="Unassembled WGS sequence"/>
</dbReference>
<dbReference type="PANTHER" id="PTHR44936:SF10">
    <property type="entry name" value="SENSOR PROTEIN RSTB"/>
    <property type="match status" value="1"/>
</dbReference>
<evidence type="ECO:0000256" key="3">
    <source>
        <dbReference type="ARBA" id="ARBA00012438"/>
    </source>
</evidence>
<dbReference type="Gene3D" id="6.10.340.10">
    <property type="match status" value="1"/>
</dbReference>
<dbReference type="AlphaFoldDB" id="A0A1L9AVH8"/>
<dbReference type="CDD" id="cd06225">
    <property type="entry name" value="HAMP"/>
    <property type="match status" value="1"/>
</dbReference>
<protein>
    <recommendedName>
        <fullName evidence="3">histidine kinase</fullName>
        <ecNumber evidence="3">2.7.13.3</ecNumber>
    </recommendedName>
</protein>
<keyword evidence="9" id="KW-0175">Coiled coil</keyword>
<feature type="coiled-coil region" evidence="9">
    <location>
        <begin position="410"/>
        <end position="448"/>
    </location>
</feature>
<keyword evidence="8" id="KW-0067">ATP-binding</keyword>
<dbReference type="InterPro" id="IPR004358">
    <property type="entry name" value="Sig_transdc_His_kin-like_C"/>
</dbReference>
<evidence type="ECO:0000256" key="8">
    <source>
        <dbReference type="ARBA" id="ARBA00022840"/>
    </source>
</evidence>
<dbReference type="SMART" id="SM00387">
    <property type="entry name" value="HATPase_c"/>
    <property type="match status" value="1"/>
</dbReference>
<dbReference type="STRING" id="83449.BON30_45670"/>
<evidence type="ECO:0000256" key="6">
    <source>
        <dbReference type="ARBA" id="ARBA00022741"/>
    </source>
</evidence>
<dbReference type="Pfam" id="PF02518">
    <property type="entry name" value="HATPase_c"/>
    <property type="match status" value="1"/>
</dbReference>
<dbReference type="PANTHER" id="PTHR44936">
    <property type="entry name" value="SENSOR PROTEIN CREC"/>
    <property type="match status" value="1"/>
</dbReference>
<dbReference type="InterPro" id="IPR003660">
    <property type="entry name" value="HAMP_dom"/>
</dbReference>
<dbReference type="InterPro" id="IPR003594">
    <property type="entry name" value="HATPase_dom"/>
</dbReference>
<evidence type="ECO:0000256" key="4">
    <source>
        <dbReference type="ARBA" id="ARBA00022553"/>
    </source>
</evidence>
<evidence type="ECO:0000256" key="1">
    <source>
        <dbReference type="ARBA" id="ARBA00000085"/>
    </source>
</evidence>
<keyword evidence="10" id="KW-1133">Transmembrane helix</keyword>
<dbReference type="Pfam" id="PF00672">
    <property type="entry name" value="HAMP"/>
    <property type="match status" value="1"/>
</dbReference>
<keyword evidence="14" id="KW-1185">Reference proteome</keyword>
<gene>
    <name evidence="13" type="ORF">BON30_45670</name>
</gene>
<reference evidence="14" key="1">
    <citation type="submission" date="2016-11" db="EMBL/GenBank/DDBJ databases">
        <authorList>
            <person name="Shukria A."/>
            <person name="Stevens D.C."/>
        </authorList>
    </citation>
    <scope>NUCLEOTIDE SEQUENCE [LARGE SCALE GENOMIC DNA]</scope>
    <source>
        <strain evidence="14">Cbfe23</strain>
    </source>
</reference>
<feature type="domain" description="HAMP" evidence="12">
    <location>
        <begin position="370"/>
        <end position="422"/>
    </location>
</feature>
<dbReference type="Gene3D" id="3.30.450.20">
    <property type="entry name" value="PAS domain"/>
    <property type="match status" value="2"/>
</dbReference>
<dbReference type="GO" id="GO:0007165">
    <property type="term" value="P:signal transduction"/>
    <property type="evidence" value="ECO:0007669"/>
    <property type="project" value="InterPro"/>
</dbReference>
<dbReference type="InterPro" id="IPR050980">
    <property type="entry name" value="2C_sensor_his_kinase"/>
</dbReference>
<keyword evidence="4" id="KW-0597">Phosphoprotein</keyword>
<evidence type="ECO:0000313" key="14">
    <source>
        <dbReference type="Proteomes" id="UP000182229"/>
    </source>
</evidence>
<dbReference type="SMART" id="SM00304">
    <property type="entry name" value="HAMP"/>
    <property type="match status" value="1"/>
</dbReference>
<dbReference type="Gene3D" id="3.30.565.10">
    <property type="entry name" value="Histidine kinase-like ATPase, C-terminal domain"/>
    <property type="match status" value="1"/>
</dbReference>
<organism evidence="13 14">
    <name type="scientific">Cystobacter ferrugineus</name>
    <dbReference type="NCBI Taxonomy" id="83449"/>
    <lineage>
        <taxon>Bacteria</taxon>
        <taxon>Pseudomonadati</taxon>
        <taxon>Myxococcota</taxon>
        <taxon>Myxococcia</taxon>
        <taxon>Myxococcales</taxon>
        <taxon>Cystobacterineae</taxon>
        <taxon>Archangiaceae</taxon>
        <taxon>Cystobacter</taxon>
    </lineage>
</organism>
<accession>A0A1L9AVH8</accession>
<evidence type="ECO:0000256" key="2">
    <source>
        <dbReference type="ARBA" id="ARBA00004370"/>
    </source>
</evidence>
<feature type="transmembrane region" description="Helical" evidence="10">
    <location>
        <begin position="6"/>
        <end position="24"/>
    </location>
</feature>
<dbReference type="GO" id="GO:0004673">
    <property type="term" value="F:protein histidine kinase activity"/>
    <property type="evidence" value="ECO:0007669"/>
    <property type="project" value="UniProtKB-EC"/>
</dbReference>
<proteinExistence type="predicted"/>
<dbReference type="InterPro" id="IPR036890">
    <property type="entry name" value="HATPase_C_sf"/>
</dbReference>
<dbReference type="GO" id="GO:0016020">
    <property type="term" value="C:membrane"/>
    <property type="evidence" value="ECO:0007669"/>
    <property type="project" value="UniProtKB-SubCell"/>
</dbReference>
<comment type="subcellular location">
    <subcellularLocation>
        <location evidence="2">Membrane</location>
    </subcellularLocation>
</comment>
<keyword evidence="10" id="KW-0472">Membrane</keyword>
<comment type="catalytic activity">
    <reaction evidence="1">
        <text>ATP + protein L-histidine = ADP + protein N-phospho-L-histidine.</text>
        <dbReference type="EC" id="2.7.13.3"/>
    </reaction>
</comment>
<keyword evidence="7 13" id="KW-0418">Kinase</keyword>
<evidence type="ECO:0000259" key="11">
    <source>
        <dbReference type="PROSITE" id="PS50109"/>
    </source>
</evidence>
<dbReference type="PRINTS" id="PR00344">
    <property type="entry name" value="BCTRLSENSOR"/>
</dbReference>
<evidence type="ECO:0000256" key="5">
    <source>
        <dbReference type="ARBA" id="ARBA00022679"/>
    </source>
</evidence>
<dbReference type="PROSITE" id="PS50885">
    <property type="entry name" value="HAMP"/>
    <property type="match status" value="1"/>
</dbReference>
<dbReference type="SUPFAM" id="SSF158472">
    <property type="entry name" value="HAMP domain-like"/>
    <property type="match status" value="1"/>
</dbReference>
<dbReference type="GO" id="GO:0005524">
    <property type="term" value="F:ATP binding"/>
    <property type="evidence" value="ECO:0007669"/>
    <property type="project" value="UniProtKB-KW"/>
</dbReference>
<dbReference type="PROSITE" id="PS50109">
    <property type="entry name" value="HIS_KIN"/>
    <property type="match status" value="1"/>
</dbReference>
<keyword evidence="5" id="KW-0808">Transferase</keyword>
<evidence type="ECO:0000256" key="7">
    <source>
        <dbReference type="ARBA" id="ARBA00022777"/>
    </source>
</evidence>